<evidence type="ECO:0000256" key="1">
    <source>
        <dbReference type="SAM" id="MobiDB-lite"/>
    </source>
</evidence>
<feature type="region of interest" description="Disordered" evidence="1">
    <location>
        <begin position="238"/>
        <end position="319"/>
    </location>
</feature>
<dbReference type="Proteomes" id="UP001142400">
    <property type="component" value="Unassembled WGS sequence"/>
</dbReference>
<name>A0A9X2LSS9_STRMQ</name>
<keyword evidence="3" id="KW-1185">Reference proteome</keyword>
<dbReference type="EMBL" id="JANIIC010000005">
    <property type="protein sequence ID" value="MCQ8828833.1"/>
    <property type="molecule type" value="Genomic_DNA"/>
</dbReference>
<dbReference type="InterPro" id="IPR029787">
    <property type="entry name" value="Nucleotide_cyclase"/>
</dbReference>
<sequence>MSEHFQPHLPLPQATAAPYTRSRPLPPYRGIVAVDAKDFTGYPAIEHDLISRAIPQLLARSFERAGIADVWNDRRFPDSTGDGFVFGFDPTAMPFVIHPWLSTLQEVLTEFNVHSMGAVRIRLRVSLHIGPVTDSGEREDGKGTPRNDTHRLLDSRPVKAMLAASSENVTQVAAILSDRCHQDAVESGYTGRHLDYFTEVPATVEGKSFAQRAWLYVPAPSGTLYDRRILGDQVIEDQEAQRAHEDSPRDPGHVADPRTVTNRADNGNVNTGTVHGGQSVNNTRTNTHVAGDQFGGSKAGTVHGTQGDTVRGDKNSGHR</sequence>
<feature type="compositionally biased region" description="Low complexity" evidence="1">
    <location>
        <begin position="266"/>
        <end position="277"/>
    </location>
</feature>
<organism evidence="2 3">
    <name type="scientific">Streptomyces malaysiensis subsp. samsunensis</name>
    <dbReference type="NCBI Taxonomy" id="459658"/>
    <lineage>
        <taxon>Bacteria</taxon>
        <taxon>Bacillati</taxon>
        <taxon>Actinomycetota</taxon>
        <taxon>Actinomycetes</taxon>
        <taxon>Kitasatosporales</taxon>
        <taxon>Streptomycetaceae</taxon>
        <taxon>Streptomyces</taxon>
        <taxon>Streptomyces violaceusniger group</taxon>
    </lineage>
</organism>
<feature type="compositionally biased region" description="Basic and acidic residues" evidence="1">
    <location>
        <begin position="310"/>
        <end position="319"/>
    </location>
</feature>
<reference evidence="2" key="1">
    <citation type="submission" date="2022-06" db="EMBL/GenBank/DDBJ databases">
        <title>WGS of actinobacteria.</title>
        <authorList>
            <person name="Thawai C."/>
        </authorList>
    </citation>
    <scope>NUCLEOTIDE SEQUENCE</scope>
    <source>
        <strain evidence="2">DSM 42010</strain>
    </source>
</reference>
<gene>
    <name evidence="2" type="ORF">NQU54_07030</name>
</gene>
<evidence type="ECO:0000313" key="3">
    <source>
        <dbReference type="Proteomes" id="UP001142400"/>
    </source>
</evidence>
<comment type="caution">
    <text evidence="2">The sequence shown here is derived from an EMBL/GenBank/DDBJ whole genome shotgun (WGS) entry which is preliminary data.</text>
</comment>
<dbReference type="AlphaFoldDB" id="A0A9X2LSS9"/>
<dbReference type="RefSeq" id="WP_257630281.1">
    <property type="nucleotide sequence ID" value="NZ_JANIIC010000005.1"/>
</dbReference>
<accession>A0A9X2LSS9</accession>
<evidence type="ECO:0000313" key="2">
    <source>
        <dbReference type="EMBL" id="MCQ8828833.1"/>
    </source>
</evidence>
<proteinExistence type="predicted"/>
<dbReference type="SUPFAM" id="SSF55073">
    <property type="entry name" value="Nucleotide cyclase"/>
    <property type="match status" value="1"/>
</dbReference>
<protein>
    <submittedName>
        <fullName evidence="2">Uncharacterized protein</fullName>
    </submittedName>
</protein>
<feature type="compositionally biased region" description="Polar residues" evidence="1">
    <location>
        <begin position="278"/>
        <end position="288"/>
    </location>
</feature>
<feature type="compositionally biased region" description="Basic and acidic residues" evidence="1">
    <location>
        <begin position="239"/>
        <end position="256"/>
    </location>
</feature>